<dbReference type="Pfam" id="PF02706">
    <property type="entry name" value="Wzz"/>
    <property type="match status" value="1"/>
</dbReference>
<keyword evidence="7" id="KW-0808">Transferase</keyword>
<comment type="subcellular location">
    <subcellularLocation>
        <location evidence="1">Cell inner membrane</location>
        <topology evidence="1">Multi-pass membrane protein</topology>
    </subcellularLocation>
</comment>
<evidence type="ECO:0000313" key="21">
    <source>
        <dbReference type="Proteomes" id="UP001197214"/>
    </source>
</evidence>
<evidence type="ECO:0000256" key="6">
    <source>
        <dbReference type="ARBA" id="ARBA00022519"/>
    </source>
</evidence>
<comment type="similarity">
    <text evidence="3">Belongs to the etk/wzc family.</text>
</comment>
<evidence type="ECO:0000259" key="18">
    <source>
        <dbReference type="Pfam" id="PF13614"/>
    </source>
</evidence>
<protein>
    <recommendedName>
        <fullName evidence="4">non-specific protein-tyrosine kinase</fullName>
        <ecNumber evidence="4">2.7.10.2</ecNumber>
    </recommendedName>
</protein>
<dbReference type="EMBL" id="JAHWZX010000002">
    <property type="protein sequence ID" value="MBW4329913.1"/>
    <property type="molecule type" value="Genomic_DNA"/>
</dbReference>
<keyword evidence="21" id="KW-1185">Reference proteome</keyword>
<gene>
    <name evidence="20" type="ORF">KY084_03365</name>
</gene>
<dbReference type="Pfam" id="PF13614">
    <property type="entry name" value="AAA_31"/>
    <property type="match status" value="1"/>
</dbReference>
<evidence type="ECO:0000256" key="2">
    <source>
        <dbReference type="ARBA" id="ARBA00007316"/>
    </source>
</evidence>
<evidence type="ECO:0000256" key="1">
    <source>
        <dbReference type="ARBA" id="ARBA00004429"/>
    </source>
</evidence>
<name>A0ABS6XI89_9SPHN</name>
<comment type="similarity">
    <text evidence="2">Belongs to the CpsD/CapB family.</text>
</comment>
<keyword evidence="12 16" id="KW-1133">Transmembrane helix</keyword>
<evidence type="ECO:0000256" key="7">
    <source>
        <dbReference type="ARBA" id="ARBA00022679"/>
    </source>
</evidence>
<dbReference type="InterPro" id="IPR025669">
    <property type="entry name" value="AAA_dom"/>
</dbReference>
<feature type="coiled-coil region" evidence="15">
    <location>
        <begin position="199"/>
        <end position="226"/>
    </location>
</feature>
<keyword evidence="11" id="KW-0067">ATP-binding</keyword>
<evidence type="ECO:0000256" key="11">
    <source>
        <dbReference type="ARBA" id="ARBA00022840"/>
    </source>
</evidence>
<evidence type="ECO:0000256" key="9">
    <source>
        <dbReference type="ARBA" id="ARBA00022741"/>
    </source>
</evidence>
<dbReference type="Pfam" id="PF13807">
    <property type="entry name" value="GNVR"/>
    <property type="match status" value="1"/>
</dbReference>
<accession>A0ABS6XI89</accession>
<dbReference type="InterPro" id="IPR003856">
    <property type="entry name" value="LPS_length_determ_N"/>
</dbReference>
<reference evidence="20 21" key="1">
    <citation type="submission" date="2021-07" db="EMBL/GenBank/DDBJ databases">
        <title>Stakelama flava sp. nov., a novel endophytic bacterium isolated from branch of Kandelia candel.</title>
        <authorList>
            <person name="Tuo L."/>
        </authorList>
    </citation>
    <scope>NUCLEOTIDE SEQUENCE [LARGE SCALE GENOMIC DNA]</scope>
    <source>
        <strain evidence="20 21">CBK3Z-3</strain>
    </source>
</reference>
<evidence type="ECO:0000256" key="4">
    <source>
        <dbReference type="ARBA" id="ARBA00011903"/>
    </source>
</evidence>
<evidence type="ECO:0000256" key="12">
    <source>
        <dbReference type="ARBA" id="ARBA00022989"/>
    </source>
</evidence>
<evidence type="ECO:0000256" key="15">
    <source>
        <dbReference type="SAM" id="Coils"/>
    </source>
</evidence>
<organism evidence="20 21">
    <name type="scientific">Stakelama flava</name>
    <dbReference type="NCBI Taxonomy" id="2860338"/>
    <lineage>
        <taxon>Bacteria</taxon>
        <taxon>Pseudomonadati</taxon>
        <taxon>Pseudomonadota</taxon>
        <taxon>Alphaproteobacteria</taxon>
        <taxon>Sphingomonadales</taxon>
        <taxon>Sphingomonadaceae</taxon>
        <taxon>Stakelama</taxon>
    </lineage>
</organism>
<evidence type="ECO:0000256" key="5">
    <source>
        <dbReference type="ARBA" id="ARBA00022475"/>
    </source>
</evidence>
<evidence type="ECO:0000256" key="16">
    <source>
        <dbReference type="SAM" id="Phobius"/>
    </source>
</evidence>
<feature type="domain" description="Tyrosine-protein kinase G-rich" evidence="19">
    <location>
        <begin position="378"/>
        <end position="448"/>
    </location>
</feature>
<keyword evidence="10" id="KW-0418">Kinase</keyword>
<evidence type="ECO:0000313" key="20">
    <source>
        <dbReference type="EMBL" id="MBW4329913.1"/>
    </source>
</evidence>
<proteinExistence type="inferred from homology"/>
<dbReference type="EC" id="2.7.10.2" evidence="4"/>
<keyword evidence="13 16" id="KW-0472">Membrane</keyword>
<evidence type="ECO:0000259" key="17">
    <source>
        <dbReference type="Pfam" id="PF02706"/>
    </source>
</evidence>
<keyword evidence="5" id="KW-1003">Cell membrane</keyword>
<comment type="caution">
    <text evidence="20">The sequence shown here is derived from an EMBL/GenBank/DDBJ whole genome shotgun (WGS) entry which is preliminary data.</text>
</comment>
<dbReference type="CDD" id="cd05387">
    <property type="entry name" value="BY-kinase"/>
    <property type="match status" value="1"/>
</dbReference>
<keyword evidence="15" id="KW-0175">Coiled coil</keyword>
<dbReference type="RefSeq" id="WP_219237011.1">
    <property type="nucleotide sequence ID" value="NZ_JAHWZX010000002.1"/>
</dbReference>
<keyword evidence="8 16" id="KW-0812">Transmembrane</keyword>
<feature type="transmembrane region" description="Helical" evidence="16">
    <location>
        <begin position="429"/>
        <end position="450"/>
    </location>
</feature>
<dbReference type="InterPro" id="IPR050445">
    <property type="entry name" value="Bact_polysacc_biosynth/exp"/>
</dbReference>
<evidence type="ECO:0000256" key="10">
    <source>
        <dbReference type="ARBA" id="ARBA00022777"/>
    </source>
</evidence>
<feature type="domain" description="AAA" evidence="18">
    <location>
        <begin position="524"/>
        <end position="650"/>
    </location>
</feature>
<evidence type="ECO:0000259" key="19">
    <source>
        <dbReference type="Pfam" id="PF13807"/>
    </source>
</evidence>
<dbReference type="PANTHER" id="PTHR32309:SF13">
    <property type="entry name" value="FERRIC ENTEROBACTIN TRANSPORT PROTEIN FEPE"/>
    <property type="match status" value="1"/>
</dbReference>
<dbReference type="InterPro" id="IPR032807">
    <property type="entry name" value="GNVR"/>
</dbReference>
<evidence type="ECO:0000256" key="3">
    <source>
        <dbReference type="ARBA" id="ARBA00008883"/>
    </source>
</evidence>
<evidence type="ECO:0000256" key="13">
    <source>
        <dbReference type="ARBA" id="ARBA00023136"/>
    </source>
</evidence>
<sequence length="720" mass="77774">MNSPVPAPEYPRRSYPLDQEGSGEISVMALLDIIARRWILIAGIALAVTIAAIAASFLMTPLYQATSQVKIDPAARTVTDEPSQQTSPQADQSRIDTEVEILRSRDIAGRVVRDLNLTSDPEFRPESETAARSGAETFDRVVENFLDHLEIARNSDNYIVSVNFRSEDPGKAAKIANAVAQAYVASTVEGRTANASEQAKFLSQRLNSLGQDVQSSEQQLAQYRSQAGIVEGTTQGTIADQQVGPVAVQLAQAESEAASAQADLNAARTQVAKGQLTAVSSVLNSPVIANLRSQRAQVADQLAQIEARYGPRHPEYTRVKSQLDEIDQGLREEAERIVSGLASRAQAAQARAASLRSSMNQVRSEQAANTRAAVTADSLEREVKAKQEAYDQLAQTLQQVNQQRRNMLPNAVIAQRASVPLDPYSPNRILFGAIGLMIGLILGLGSAVLIELLSRRIRTSTDLEREVGAPFLASIPRLTSRQLRIDGERVSPERFAVVRPMSSYVEAFRVVRNSIVLSAQTPPKTIAILSALPGEGKSTSSLSLARVMALSGDRTILIDCDLRRGRLGSMVGAADRPGLVEVLTGNGQLADAVVKDPETDLDILPLRDKTFTPVDLFSGEAMHALLADLRERYDFVILDTAPVLAVADSRIVASLCDTSIFIARSESTPPRAARAAADLIRHDGTTIGGSILSMVSLRGGRLSASDPAYYSAKYRQYREA</sequence>
<feature type="transmembrane region" description="Helical" evidence="16">
    <location>
        <begin position="38"/>
        <end position="59"/>
    </location>
</feature>
<dbReference type="Proteomes" id="UP001197214">
    <property type="component" value="Unassembled WGS sequence"/>
</dbReference>
<dbReference type="InterPro" id="IPR005702">
    <property type="entry name" value="Wzc-like_C"/>
</dbReference>
<keyword evidence="9" id="KW-0547">Nucleotide-binding</keyword>
<feature type="domain" description="Polysaccharide chain length determinant N-terminal" evidence="17">
    <location>
        <begin position="24"/>
        <end position="115"/>
    </location>
</feature>
<comment type="catalytic activity">
    <reaction evidence="14">
        <text>L-tyrosyl-[protein] + ATP = O-phospho-L-tyrosyl-[protein] + ADP + H(+)</text>
        <dbReference type="Rhea" id="RHEA:10596"/>
        <dbReference type="Rhea" id="RHEA-COMP:10136"/>
        <dbReference type="Rhea" id="RHEA-COMP:20101"/>
        <dbReference type="ChEBI" id="CHEBI:15378"/>
        <dbReference type="ChEBI" id="CHEBI:30616"/>
        <dbReference type="ChEBI" id="CHEBI:46858"/>
        <dbReference type="ChEBI" id="CHEBI:61978"/>
        <dbReference type="ChEBI" id="CHEBI:456216"/>
        <dbReference type="EC" id="2.7.10.2"/>
    </reaction>
</comment>
<keyword evidence="6" id="KW-0997">Cell inner membrane</keyword>
<feature type="coiled-coil region" evidence="15">
    <location>
        <begin position="250"/>
        <end position="406"/>
    </location>
</feature>
<evidence type="ECO:0000256" key="14">
    <source>
        <dbReference type="ARBA" id="ARBA00051245"/>
    </source>
</evidence>
<dbReference type="PANTHER" id="PTHR32309">
    <property type="entry name" value="TYROSINE-PROTEIN KINASE"/>
    <property type="match status" value="1"/>
</dbReference>
<evidence type="ECO:0000256" key="8">
    <source>
        <dbReference type="ARBA" id="ARBA00022692"/>
    </source>
</evidence>